<dbReference type="EMBL" id="KU726251">
    <property type="protein sequence ID" value="AMR59881.1"/>
    <property type="molecule type" value="Genomic_DNA"/>
</dbReference>
<accession>A0A142IIU3</accession>
<proteinExistence type="predicted"/>
<evidence type="ECO:0000313" key="2">
    <source>
        <dbReference type="Proteomes" id="UP000223976"/>
    </source>
</evidence>
<name>A0A142IIU3_9CAUD</name>
<reference evidence="1 2" key="1">
    <citation type="submission" date="2016-02" db="EMBL/GenBank/DDBJ databases">
        <title>Complete genome sequence of a polyvalent bacteriophage, SEGD1, simultaneously inhibiting both Salmonella enterica and Escherichia coli O157:H7.</title>
        <authorList>
            <person name="Fan J."/>
            <person name="Ma J."/>
        </authorList>
    </citation>
    <scope>NUCLEOTIDE SEQUENCE [LARGE SCALE GENOMIC DNA]</scope>
</reference>
<evidence type="ECO:0000313" key="1">
    <source>
        <dbReference type="EMBL" id="AMR59881.1"/>
    </source>
</evidence>
<dbReference type="Proteomes" id="UP000223976">
    <property type="component" value="Segment"/>
</dbReference>
<gene>
    <name evidence="1" type="ORF">SEGD1_234</name>
</gene>
<sequence>MADNVVPFKPKAVVTTDEPPFIPINGQKIVEFPDEHRGQLHVPQPDGTMKAIGFPIAEQEWWTLLAIQMMTRGLGESMEPVVRINTDPYIHEQGSWMERRRTMEIQISKETLLQIAESTPFILTSSFNGDMDEDIYMHLSGLAAEHRIAEEEPIYTEAMIIHPTGLEGNTFKLIWVEL</sequence>
<organism evidence="1 2">
    <name type="scientific">Enterobacteria phage SEGD1</name>
    <dbReference type="NCBI Taxonomy" id="1805456"/>
    <lineage>
        <taxon>Viruses</taxon>
        <taxon>Duplodnaviria</taxon>
        <taxon>Heunggongvirae</taxon>
        <taxon>Uroviricota</taxon>
        <taxon>Caudoviricetes</taxon>
        <taxon>Chimalliviridae</taxon>
        <taxon>Seoulvirus</taxon>
        <taxon>Seoulvirus SPN3US</taxon>
    </lineage>
</organism>
<protein>
    <submittedName>
        <fullName evidence="1">Uncharacterized protein</fullName>
    </submittedName>
</protein>